<protein>
    <submittedName>
        <fullName evidence="2">Predicted choline kinase involved in LPS biosynthesis</fullName>
    </submittedName>
</protein>
<accession>M1WY54</accession>
<name>M1WY54_9NOST</name>
<organism evidence="2 3">
    <name type="scientific">Richelia intracellularis HH01</name>
    <dbReference type="NCBI Taxonomy" id="1165094"/>
    <lineage>
        <taxon>Bacteria</taxon>
        <taxon>Bacillati</taxon>
        <taxon>Cyanobacteriota</taxon>
        <taxon>Cyanophyceae</taxon>
        <taxon>Nostocales</taxon>
        <taxon>Nostocaceae</taxon>
        <taxon>Richelia</taxon>
    </lineage>
</organism>
<keyword evidence="3" id="KW-1185">Reference proteome</keyword>
<dbReference type="AlphaFoldDB" id="M1WY54"/>
<dbReference type="InterPro" id="IPR002575">
    <property type="entry name" value="Aminoglycoside_PTrfase"/>
</dbReference>
<evidence type="ECO:0000313" key="3">
    <source>
        <dbReference type="Proteomes" id="UP000053051"/>
    </source>
</evidence>
<evidence type="ECO:0000259" key="1">
    <source>
        <dbReference type="Pfam" id="PF01636"/>
    </source>
</evidence>
<dbReference type="Gene3D" id="3.90.1200.10">
    <property type="match status" value="1"/>
</dbReference>
<keyword evidence="2" id="KW-0418">Kinase</keyword>
<proteinExistence type="predicted"/>
<sequence>MLFLLSAHNVIHYLQKAKICQMEEINILAHDLTNTGENNKFLVTFSTGEQLLIKQKKYNIDDNNTQDFFNEWLVYQLVQKFPVLANLKVIALLATYFDQENSILVRNYLSDYLELGNFYQQQDIYPESIAAAIGNGIAVIHQSTLEFREYRDFMANAPQGQYRYQFHNPAQGIGIMGTEILSYIPDDAINFYTVYQSQESITAAIADLAYNWHPCCLTHNGLRLENIIVHSRWQQSDDSLIKFIDWKAASWGDPVVDIGCLIASYLNIWLQSLITDNSLEIEESLALALIPLELIKPSIIALIKAYLKQFPAIINYRHDFIYRAIQFSGLVLINRMQEKIFTHKYCSSQNMCALKIANNLLSMPQNSIQTILGVEISELIPDIETPQNIPYAHKGRNLLRIYHPTAKLKGC</sequence>
<evidence type="ECO:0000313" key="2">
    <source>
        <dbReference type="EMBL" id="CCH66682.1"/>
    </source>
</evidence>
<comment type="caution">
    <text evidence="2">The sequence shown here is derived from an EMBL/GenBank/DDBJ whole genome shotgun (WGS) entry which is preliminary data.</text>
</comment>
<dbReference type="Pfam" id="PF01636">
    <property type="entry name" value="APH"/>
    <property type="match status" value="1"/>
</dbReference>
<keyword evidence="2" id="KW-0808">Transferase</keyword>
<dbReference type="Proteomes" id="UP000053051">
    <property type="component" value="Unassembled WGS sequence"/>
</dbReference>
<reference evidence="3" key="2">
    <citation type="submission" date="2016-01" db="EMBL/GenBank/DDBJ databases">
        <title>Diatom-associated endosymboitic cyanobacterium lacks core nitrogen metabolism enzymes.</title>
        <authorList>
            <person name="Hilton J.A."/>
            <person name="Foster R.A."/>
            <person name="Tripp H.J."/>
            <person name="Carter B.J."/>
            <person name="Zehr J.P."/>
            <person name="Villareal T.A."/>
        </authorList>
    </citation>
    <scope>NUCLEOTIDE SEQUENCE [LARGE SCALE GENOMIC DNA]</scope>
    <source>
        <strain evidence="3">HH01</strain>
    </source>
</reference>
<dbReference type="STRING" id="1165094.RINTHH_5270"/>
<reference evidence="2 3" key="1">
    <citation type="submission" date="2012-05" db="EMBL/GenBank/DDBJ databases">
        <authorList>
            <person name="Hilton J."/>
        </authorList>
    </citation>
    <scope>NUCLEOTIDE SEQUENCE [LARGE SCALE GENOMIC DNA]</scope>
    <source>
        <strain evidence="2 3">HH01</strain>
    </source>
</reference>
<dbReference type="GO" id="GO:0016301">
    <property type="term" value="F:kinase activity"/>
    <property type="evidence" value="ECO:0007669"/>
    <property type="project" value="UniProtKB-KW"/>
</dbReference>
<feature type="domain" description="Aminoglycoside phosphotransferase" evidence="1">
    <location>
        <begin position="76"/>
        <end position="264"/>
    </location>
</feature>
<dbReference type="SUPFAM" id="SSF56112">
    <property type="entry name" value="Protein kinase-like (PK-like)"/>
    <property type="match status" value="1"/>
</dbReference>
<dbReference type="OrthoDB" id="3806873at2"/>
<gene>
    <name evidence="2" type="ORF">RINTHH_5270</name>
</gene>
<dbReference type="InterPro" id="IPR011009">
    <property type="entry name" value="Kinase-like_dom_sf"/>
</dbReference>
<dbReference type="EMBL" id="CAIY01000027">
    <property type="protein sequence ID" value="CCH66682.1"/>
    <property type="molecule type" value="Genomic_DNA"/>
</dbReference>